<proteinExistence type="predicted"/>
<evidence type="ECO:0000259" key="2">
    <source>
        <dbReference type="Pfam" id="PF19808"/>
    </source>
</evidence>
<evidence type="ECO:0000313" key="3">
    <source>
        <dbReference type="EMBL" id="CAB4139579.1"/>
    </source>
</evidence>
<dbReference type="Pfam" id="PF19808">
    <property type="entry name" value="DUF6291"/>
    <property type="match status" value="1"/>
</dbReference>
<dbReference type="EMBL" id="LR796351">
    <property type="protein sequence ID" value="CAB4139579.1"/>
    <property type="molecule type" value="Genomic_DNA"/>
</dbReference>
<sequence>MKSYVIHKDWNNSVLNLFKAGVLSCEEVGDLFIGISEYQLNGIVKTSSQKALLVLMPLIEQFKRDEEKYQKKVERNRENGKSGGRPIKEEIEEKPAVVKPIRKPPPKIVTQFDDFYQAYPRKIGKQTALKAYDRALKSTTHDAIMQGVLKYKNDIASKKTTPEYIKHPSSWLNAGCWDDDYTTVVVTAQKPADYYDTSKNKYFIERD</sequence>
<feature type="region of interest" description="Disordered" evidence="1">
    <location>
        <begin position="70"/>
        <end position="95"/>
    </location>
</feature>
<dbReference type="InterPro" id="IPR046258">
    <property type="entry name" value="DUF6291"/>
</dbReference>
<protein>
    <recommendedName>
        <fullName evidence="2">DUF6291 domain-containing protein</fullName>
    </recommendedName>
</protein>
<evidence type="ECO:0000256" key="1">
    <source>
        <dbReference type="SAM" id="MobiDB-lite"/>
    </source>
</evidence>
<gene>
    <name evidence="3" type="ORF">UFOVP338_58</name>
</gene>
<name>A0A6J5M6W6_9CAUD</name>
<reference evidence="3" key="1">
    <citation type="submission" date="2020-04" db="EMBL/GenBank/DDBJ databases">
        <authorList>
            <person name="Chiriac C."/>
            <person name="Salcher M."/>
            <person name="Ghai R."/>
            <person name="Kavagutti S V."/>
        </authorList>
    </citation>
    <scope>NUCLEOTIDE SEQUENCE</scope>
</reference>
<organism evidence="3">
    <name type="scientific">uncultured Caudovirales phage</name>
    <dbReference type="NCBI Taxonomy" id="2100421"/>
    <lineage>
        <taxon>Viruses</taxon>
        <taxon>Duplodnaviria</taxon>
        <taxon>Heunggongvirae</taxon>
        <taxon>Uroviricota</taxon>
        <taxon>Caudoviricetes</taxon>
        <taxon>Peduoviridae</taxon>
        <taxon>Maltschvirus</taxon>
        <taxon>Maltschvirus maltsch</taxon>
    </lineage>
</organism>
<feature type="domain" description="DUF6291" evidence="2">
    <location>
        <begin position="22"/>
        <end position="86"/>
    </location>
</feature>
<accession>A0A6J5M6W6</accession>